<sequence length="327" mass="32868">MRAMIVEEFGGPEVLRPGSLAEPQPEAHEVVVGVEVAAVNRMDVLRRTGNYHAGGGLPAVLGAEGCGVVVAVGSAVHDLRPGDRVFGSGGRPGWYGERVAVPRSRLAPVPDGLDAGTAAALPVAGVTAWYTLTRLAAVGPGDTVVVFAAASGVGYLAVRLAAHLGARVVAVVGSPAKAAAARAAGAADVVDHSREDAPAAVRRLLGDRGADVVLDLVGGPTFGHALTLAAAGGRVIAVANVALAPTTMDTRDFYPRNVSIHGFQLNGLIALGRLDLPAALAATAALAVEGVLVPHVHEVLPLADAAAAHALLTDGDVVGKLLLRVDG</sequence>
<name>A0A8J3ZAT6_9ACTN</name>
<protein>
    <submittedName>
        <fullName evidence="4">NAD(P)H quinone oxidoreductase</fullName>
    </submittedName>
</protein>
<dbReference type="PANTHER" id="PTHR48106">
    <property type="entry name" value="QUINONE OXIDOREDUCTASE PIG3-RELATED"/>
    <property type="match status" value="1"/>
</dbReference>
<evidence type="ECO:0000313" key="5">
    <source>
        <dbReference type="Proteomes" id="UP000612585"/>
    </source>
</evidence>
<dbReference type="SUPFAM" id="SSF51735">
    <property type="entry name" value="NAD(P)-binding Rossmann-fold domains"/>
    <property type="match status" value="1"/>
</dbReference>
<dbReference type="InterPro" id="IPR020843">
    <property type="entry name" value="ER"/>
</dbReference>
<keyword evidence="2" id="KW-0560">Oxidoreductase</keyword>
<evidence type="ECO:0000256" key="2">
    <source>
        <dbReference type="ARBA" id="ARBA00023002"/>
    </source>
</evidence>
<comment type="caution">
    <text evidence="4">The sequence shown here is derived from an EMBL/GenBank/DDBJ whole genome shotgun (WGS) entry which is preliminary data.</text>
</comment>
<evidence type="ECO:0000256" key="1">
    <source>
        <dbReference type="ARBA" id="ARBA00022857"/>
    </source>
</evidence>
<dbReference type="GO" id="GO:0070402">
    <property type="term" value="F:NADPH binding"/>
    <property type="evidence" value="ECO:0007669"/>
    <property type="project" value="TreeGrafter"/>
</dbReference>
<dbReference type="SMART" id="SM00829">
    <property type="entry name" value="PKS_ER"/>
    <property type="match status" value="1"/>
</dbReference>
<accession>A0A8J3ZAT6</accession>
<keyword evidence="5" id="KW-1185">Reference proteome</keyword>
<feature type="domain" description="Enoyl reductase (ER)" evidence="3">
    <location>
        <begin position="10"/>
        <end position="323"/>
    </location>
</feature>
<dbReference type="SUPFAM" id="SSF50129">
    <property type="entry name" value="GroES-like"/>
    <property type="match status" value="1"/>
</dbReference>
<dbReference type="AlphaFoldDB" id="A0A8J3ZAT6"/>
<proteinExistence type="predicted"/>
<evidence type="ECO:0000313" key="4">
    <source>
        <dbReference type="EMBL" id="GIJ58296.1"/>
    </source>
</evidence>
<dbReference type="Gene3D" id="3.90.180.10">
    <property type="entry name" value="Medium-chain alcohol dehydrogenases, catalytic domain"/>
    <property type="match status" value="1"/>
</dbReference>
<dbReference type="Pfam" id="PF08240">
    <property type="entry name" value="ADH_N"/>
    <property type="match status" value="1"/>
</dbReference>
<dbReference type="InterPro" id="IPR036291">
    <property type="entry name" value="NAD(P)-bd_dom_sf"/>
</dbReference>
<gene>
    <name evidence="4" type="ORF">Vau01_058120</name>
</gene>
<dbReference type="Pfam" id="PF00107">
    <property type="entry name" value="ADH_zinc_N"/>
    <property type="match status" value="1"/>
</dbReference>
<reference evidence="4" key="1">
    <citation type="submission" date="2021-01" db="EMBL/GenBank/DDBJ databases">
        <title>Whole genome shotgun sequence of Virgisporangium aurantiacum NBRC 16421.</title>
        <authorList>
            <person name="Komaki H."/>
            <person name="Tamura T."/>
        </authorList>
    </citation>
    <scope>NUCLEOTIDE SEQUENCE</scope>
    <source>
        <strain evidence="4">NBRC 16421</strain>
    </source>
</reference>
<dbReference type="Proteomes" id="UP000612585">
    <property type="component" value="Unassembled WGS sequence"/>
</dbReference>
<dbReference type="InterPro" id="IPR013149">
    <property type="entry name" value="ADH-like_C"/>
</dbReference>
<dbReference type="InterPro" id="IPR011032">
    <property type="entry name" value="GroES-like_sf"/>
</dbReference>
<keyword evidence="1" id="KW-0521">NADP</keyword>
<evidence type="ECO:0000259" key="3">
    <source>
        <dbReference type="SMART" id="SM00829"/>
    </source>
</evidence>
<dbReference type="EMBL" id="BOPG01000034">
    <property type="protein sequence ID" value="GIJ58296.1"/>
    <property type="molecule type" value="Genomic_DNA"/>
</dbReference>
<dbReference type="Gene3D" id="3.40.50.720">
    <property type="entry name" value="NAD(P)-binding Rossmann-like Domain"/>
    <property type="match status" value="1"/>
</dbReference>
<dbReference type="PANTHER" id="PTHR48106:SF18">
    <property type="entry name" value="QUINONE OXIDOREDUCTASE PIG3"/>
    <property type="match status" value="1"/>
</dbReference>
<dbReference type="GO" id="GO:0016651">
    <property type="term" value="F:oxidoreductase activity, acting on NAD(P)H"/>
    <property type="evidence" value="ECO:0007669"/>
    <property type="project" value="TreeGrafter"/>
</dbReference>
<organism evidence="4 5">
    <name type="scientific">Virgisporangium aurantiacum</name>
    <dbReference type="NCBI Taxonomy" id="175570"/>
    <lineage>
        <taxon>Bacteria</taxon>
        <taxon>Bacillati</taxon>
        <taxon>Actinomycetota</taxon>
        <taxon>Actinomycetes</taxon>
        <taxon>Micromonosporales</taxon>
        <taxon>Micromonosporaceae</taxon>
        <taxon>Virgisporangium</taxon>
    </lineage>
</organism>
<dbReference type="InterPro" id="IPR013154">
    <property type="entry name" value="ADH-like_N"/>
</dbReference>